<evidence type="ECO:0000313" key="3">
    <source>
        <dbReference type="Proteomes" id="UP000530514"/>
    </source>
</evidence>
<reference evidence="2 3" key="1">
    <citation type="submission" date="2020-07" db="EMBL/GenBank/DDBJ databases">
        <authorList>
            <person name="Feng H."/>
        </authorList>
    </citation>
    <scope>NUCLEOTIDE SEQUENCE [LARGE SCALE GENOMIC DNA]</scope>
    <source>
        <strain evidence="3">s-11</strain>
    </source>
</reference>
<dbReference type="InterPro" id="IPR010359">
    <property type="entry name" value="IrrE_HExxH"/>
</dbReference>
<evidence type="ECO:0000313" key="2">
    <source>
        <dbReference type="EMBL" id="MBA4543962.1"/>
    </source>
</evidence>
<sequence length="148" mass="17437">MSLDLFNIANQEGIEIWYKELDPPLEAIYLNSLNRPPLIVFANRIVHNDPYFRCIFAEELGHHFTSCGIAVCHQRLNNRKAIEIGRIEFRAMRWAAEFLIPFKKLIRAYSKGITTFHELADYFQVTEEMVQFRFKLLNIRRMGSTDVL</sequence>
<evidence type="ECO:0000259" key="1">
    <source>
        <dbReference type="Pfam" id="PF06114"/>
    </source>
</evidence>
<keyword evidence="3" id="KW-1185">Reference proteome</keyword>
<name>A0A7W1XC61_9BACL</name>
<gene>
    <name evidence="2" type="ORF">H1164_13820</name>
</gene>
<dbReference type="Proteomes" id="UP000530514">
    <property type="component" value="Unassembled WGS sequence"/>
</dbReference>
<dbReference type="RefSeq" id="WP_052154140.1">
    <property type="nucleotide sequence ID" value="NZ_JACEIP010000025.1"/>
</dbReference>
<dbReference type="OrthoDB" id="1707128at2"/>
<dbReference type="AlphaFoldDB" id="A0A7W1XC61"/>
<dbReference type="EMBL" id="JACEIP010000025">
    <property type="protein sequence ID" value="MBA4543962.1"/>
    <property type="molecule type" value="Genomic_DNA"/>
</dbReference>
<protein>
    <submittedName>
        <fullName evidence="2">ImmA/IrrE family metallo-endopeptidase</fullName>
    </submittedName>
</protein>
<feature type="domain" description="IrrE N-terminal-like" evidence="1">
    <location>
        <begin position="21"/>
        <end position="134"/>
    </location>
</feature>
<accession>A0A7W1XC61</accession>
<dbReference type="Pfam" id="PF06114">
    <property type="entry name" value="Peptidase_M78"/>
    <property type="match status" value="1"/>
</dbReference>
<comment type="caution">
    <text evidence="2">The sequence shown here is derived from an EMBL/GenBank/DDBJ whole genome shotgun (WGS) entry which is preliminary data.</text>
</comment>
<organism evidence="2 3">
    <name type="scientific">Thermoactinomyces daqus</name>
    <dbReference type="NCBI Taxonomy" id="1329516"/>
    <lineage>
        <taxon>Bacteria</taxon>
        <taxon>Bacillati</taxon>
        <taxon>Bacillota</taxon>
        <taxon>Bacilli</taxon>
        <taxon>Bacillales</taxon>
        <taxon>Thermoactinomycetaceae</taxon>
        <taxon>Thermoactinomyces</taxon>
    </lineage>
</organism>
<proteinExistence type="predicted"/>